<dbReference type="PANTHER" id="PTHR47890:SF1">
    <property type="entry name" value="LD24308P"/>
    <property type="match status" value="1"/>
</dbReference>
<dbReference type="KEGG" id="fas:105265949"/>
<proteinExistence type="predicted"/>
<accession>A0A9R1T3N9</accession>
<dbReference type="PANTHER" id="PTHR47890">
    <property type="entry name" value="LD24308P"/>
    <property type="match status" value="1"/>
</dbReference>
<name>A0A9R1T3N9_9HYME</name>
<evidence type="ECO:0000313" key="2">
    <source>
        <dbReference type="RefSeq" id="XP_011302085.1"/>
    </source>
</evidence>
<dbReference type="Pfam" id="PF16061">
    <property type="entry name" value="DUF4803"/>
    <property type="match status" value="1"/>
</dbReference>
<protein>
    <submittedName>
        <fullName evidence="2">Uncharacterized protein</fullName>
    </submittedName>
</protein>
<dbReference type="AlphaFoldDB" id="A0A9R1T3N9"/>
<reference evidence="2" key="1">
    <citation type="submission" date="2025-08" db="UniProtKB">
        <authorList>
            <consortium name="RefSeq"/>
        </authorList>
    </citation>
    <scope>IDENTIFICATION</scope>
    <source>
        <strain evidence="2">USDA-PBARC FA_bdor</strain>
        <tissue evidence="2">Whole organism</tissue>
    </source>
</reference>
<dbReference type="RefSeq" id="XP_011302085.1">
    <property type="nucleotide sequence ID" value="XM_011303783.1"/>
</dbReference>
<gene>
    <name evidence="2" type="primary">LOC105265949</name>
</gene>
<organism evidence="1 2">
    <name type="scientific">Fopius arisanus</name>
    <dbReference type="NCBI Taxonomy" id="64838"/>
    <lineage>
        <taxon>Eukaryota</taxon>
        <taxon>Metazoa</taxon>
        <taxon>Ecdysozoa</taxon>
        <taxon>Arthropoda</taxon>
        <taxon>Hexapoda</taxon>
        <taxon>Insecta</taxon>
        <taxon>Pterygota</taxon>
        <taxon>Neoptera</taxon>
        <taxon>Endopterygota</taxon>
        <taxon>Hymenoptera</taxon>
        <taxon>Apocrita</taxon>
        <taxon>Ichneumonoidea</taxon>
        <taxon>Braconidae</taxon>
        <taxon>Opiinae</taxon>
        <taxon>Fopius</taxon>
    </lineage>
</organism>
<dbReference type="Proteomes" id="UP000694866">
    <property type="component" value="Unplaced"/>
</dbReference>
<dbReference type="GeneID" id="105265949"/>
<dbReference type="OrthoDB" id="7646781at2759"/>
<keyword evidence="1" id="KW-1185">Reference proteome</keyword>
<sequence length="533" mass="60814">MRKTKGKIYLFLVFGLILHQHLVSGIIPGLMIVYDVFDKLNNIHDVHAKFSTPSSADLMNATEQLSAKIDKLVPEITAHIDKAVDTLLTRLPLLGELSGDIRTLNNHVGKIDRFYYEMKLYLQKPDWYSEKDLRELLKIFTSRDSGQILDVIGEMRSLIVPDKLSALKKNVFQLLAEETQGWGLSVCDTYAPPQQRLLDLYETVVDSEIRAFLMACFGYKMEDYLNNDNSTGRLERTKFGFETRIAEYEKVVRNAMKIVPREFRRCDPDTGYEKNVNYYRLDQFRYDAPLYAVTLRSFESDINNNMVVTGLAFVVKNNVLTFRMETAKLNISGNLDDSTAFWQEPEDIAWNSEKSTFILNDELGPIEMRNDIDIAYIAGSNKRIYLDNPVAPAGSVVTGVRFGRLYRDHLKPLQLQIRVTPIDYDRGIVSGDSKWISEQPLRRTAFKEDSKLPANEMRTSIDGGPDGFVDFDWSTGPLIPFFDGLPVTSEPRTPLGGIGLYRKKAKDYTGFLTFIFTGFDKSAYKIDNSGIQY</sequence>
<evidence type="ECO:0000313" key="1">
    <source>
        <dbReference type="Proteomes" id="UP000694866"/>
    </source>
</evidence>
<dbReference type="InterPro" id="IPR032062">
    <property type="entry name" value="DUF4803"/>
</dbReference>